<name>A0A178IJL1_9BACT</name>
<proteinExistence type="predicted"/>
<gene>
    <name evidence="2" type="ORF">AW736_11615</name>
</gene>
<keyword evidence="3" id="KW-1185">Reference proteome</keyword>
<protein>
    <recommendedName>
        <fullName evidence="4">Prepilin-type N-terminal cleavage/methylation domain-containing protein</fullName>
    </recommendedName>
</protein>
<evidence type="ECO:0000313" key="2">
    <source>
        <dbReference type="EMBL" id="OAM89948.1"/>
    </source>
</evidence>
<reference evidence="2 3" key="1">
    <citation type="submission" date="2016-01" db="EMBL/GenBank/DDBJ databases">
        <title>High potential of lignocellulose degradation of a new Verrucomicrobia species.</title>
        <authorList>
            <person name="Wang Y."/>
            <person name="Shi Y."/>
            <person name="Qiu Z."/>
            <person name="Liu S."/>
            <person name="Yang H."/>
        </authorList>
    </citation>
    <scope>NUCLEOTIDE SEQUENCE [LARGE SCALE GENOMIC DNA]</scope>
    <source>
        <strain evidence="2 3">TSB47</strain>
    </source>
</reference>
<dbReference type="Pfam" id="PF07963">
    <property type="entry name" value="N_methyl"/>
    <property type="match status" value="1"/>
</dbReference>
<feature type="transmembrane region" description="Helical" evidence="1">
    <location>
        <begin position="12"/>
        <end position="38"/>
    </location>
</feature>
<evidence type="ECO:0008006" key="4">
    <source>
        <dbReference type="Google" id="ProtNLM"/>
    </source>
</evidence>
<dbReference type="InterPro" id="IPR045584">
    <property type="entry name" value="Pilin-like"/>
</dbReference>
<keyword evidence="1" id="KW-0472">Membrane</keyword>
<keyword evidence="1" id="KW-0812">Transmembrane</keyword>
<dbReference type="Gene3D" id="3.30.700.10">
    <property type="entry name" value="Glycoprotein, Type 4 Pilin"/>
    <property type="match status" value="1"/>
</dbReference>
<dbReference type="InterPro" id="IPR012902">
    <property type="entry name" value="N_methyl_site"/>
</dbReference>
<dbReference type="NCBIfam" id="TIGR02532">
    <property type="entry name" value="IV_pilin_GFxxxE"/>
    <property type="match status" value="1"/>
</dbReference>
<dbReference type="OrthoDB" id="9985117at2"/>
<evidence type="ECO:0000313" key="3">
    <source>
        <dbReference type="Proteomes" id="UP000078486"/>
    </source>
</evidence>
<dbReference type="SUPFAM" id="SSF54523">
    <property type="entry name" value="Pili subunits"/>
    <property type="match status" value="1"/>
</dbReference>
<keyword evidence="1" id="KW-1133">Transmembrane helix</keyword>
<dbReference type="STRING" id="1184151.AW736_11615"/>
<dbReference type="PROSITE" id="PS00409">
    <property type="entry name" value="PROKAR_NTER_METHYL"/>
    <property type="match status" value="1"/>
</dbReference>
<organism evidence="2 3">
    <name type="scientific">Termitidicoccus mucosus</name>
    <dbReference type="NCBI Taxonomy" id="1184151"/>
    <lineage>
        <taxon>Bacteria</taxon>
        <taxon>Pseudomonadati</taxon>
        <taxon>Verrucomicrobiota</taxon>
        <taxon>Opitutia</taxon>
        <taxon>Opitutales</taxon>
        <taxon>Opitutaceae</taxon>
        <taxon>Termitidicoccus</taxon>
    </lineage>
</organism>
<dbReference type="EMBL" id="LRRQ01000076">
    <property type="protein sequence ID" value="OAM89948.1"/>
    <property type="molecule type" value="Genomic_DNA"/>
</dbReference>
<accession>A0A178IJL1</accession>
<dbReference type="AlphaFoldDB" id="A0A178IJL1"/>
<comment type="caution">
    <text evidence="2">The sequence shown here is derived from an EMBL/GenBank/DDBJ whole genome shotgun (WGS) entry which is preliminary data.</text>
</comment>
<evidence type="ECO:0000256" key="1">
    <source>
        <dbReference type="SAM" id="Phobius"/>
    </source>
</evidence>
<sequence>MKRNITSRKGFTLVEMLGVLAIIAILISVIAVGVMSAINRAQIVATTSNLKNLETSTIGFVALNTSGGTVPITEGPGDALTGGAATPLATFDPTAPADPVVFAALDNTYTFDQVLRAAGFIDNQMSWRGGQSGNTQNAAANERVFIISRNAFSTAGGAGNAWDNYNRSEASIIVPAQIAAATGPAATFGASGVDFLLDGVNGLQAARCAYVVLQGVSIKHAQALSRELNAGMDDSEFQAFQSRGRFVYAAPAAGATTVTCYYYLASF</sequence>
<dbReference type="Proteomes" id="UP000078486">
    <property type="component" value="Unassembled WGS sequence"/>
</dbReference>
<dbReference type="RefSeq" id="WP_068770406.1">
    <property type="nucleotide sequence ID" value="NZ_KV441840.1"/>
</dbReference>